<feature type="compositionally biased region" description="Basic and acidic residues" evidence="1">
    <location>
        <begin position="73"/>
        <end position="83"/>
    </location>
</feature>
<sequence>MESDSKENDYGSSERYHDSFSEEAKQINLSLRYDTADNFVGSSKNIFMYGDEMPQDLRLKPHTVNKKGTTVTRDSENTKSSKDRPKHKKRSDQEGRRSLMKRRNRLANMFIKNMSTQMNELKIEQYGSARVIDNELEKYRYNIYSISFLAILGVLICGVEQELFIKYGKNHETTDRVILLSVNLFITFLVIALTIMSYFQEVFIRRAEGVLLTIDTLDKERIIWLIFEIVLNLIHPMPFLANATFQEKIYVLDISLPKRYDCVLYLAMLHIRFYHFLRPFLLSSDFMTNRAFRVCKISRTDCNYWFAIRSIFKKYTMSVTCWLFVFCTAFYGALLRFNEGSAHELNDEVQNFNWDNSFWCAYITMTTVGYGDFYPVTVFGRIVGVLCSLVGSLIQSLAVIALFEVLEFSPGEVLSYKLLHFLRKKDKLLERAAGMMISMFRFNKYKAKKYLMKYSNNSWLFRKTSYNLRVEYISRLTIGDQIRRDIKGVKKKTKNIIKMIDAIRDHDDGLFKYDQNFVPSNKTKIKIPKSSHIHHPKTMARLIEKENAPSFEDSLFGGHL</sequence>
<dbReference type="Gene3D" id="1.10.287.70">
    <property type="match status" value="1"/>
</dbReference>
<dbReference type="GO" id="GO:0016286">
    <property type="term" value="F:small conductance calcium-activated potassium channel activity"/>
    <property type="evidence" value="ECO:0007669"/>
    <property type="project" value="InterPro"/>
</dbReference>
<dbReference type="EMBL" id="CAMPGE010000563">
    <property type="protein sequence ID" value="CAI2359311.1"/>
    <property type="molecule type" value="Genomic_DNA"/>
</dbReference>
<feature type="transmembrane region" description="Helical" evidence="2">
    <location>
        <begin position="177"/>
        <end position="199"/>
    </location>
</feature>
<name>A0AAD1X6C2_EUPCR</name>
<dbReference type="PANTHER" id="PTHR10153">
    <property type="entry name" value="SMALL CONDUCTANCE CALCIUM-ACTIVATED POTASSIUM CHANNEL"/>
    <property type="match status" value="1"/>
</dbReference>
<feature type="region of interest" description="Disordered" evidence="1">
    <location>
        <begin position="57"/>
        <end position="98"/>
    </location>
</feature>
<feature type="transmembrane region" description="Helical" evidence="2">
    <location>
        <begin position="315"/>
        <end position="337"/>
    </location>
</feature>
<accession>A0AAD1X6C2</accession>
<evidence type="ECO:0000256" key="2">
    <source>
        <dbReference type="SAM" id="Phobius"/>
    </source>
</evidence>
<gene>
    <name evidence="4" type="ORF">ECRASSUSDP1_LOCUS599</name>
</gene>
<reference evidence="4" key="1">
    <citation type="submission" date="2023-07" db="EMBL/GenBank/DDBJ databases">
        <authorList>
            <consortium name="AG Swart"/>
            <person name="Singh M."/>
            <person name="Singh A."/>
            <person name="Seah K."/>
            <person name="Emmerich C."/>
        </authorList>
    </citation>
    <scope>NUCLEOTIDE SEQUENCE</scope>
    <source>
        <strain evidence="4">DP1</strain>
    </source>
</reference>
<dbReference type="SUPFAM" id="SSF81324">
    <property type="entry name" value="Voltage-gated potassium channels"/>
    <property type="match status" value="1"/>
</dbReference>
<keyword evidence="2" id="KW-0472">Membrane</keyword>
<proteinExistence type="predicted"/>
<dbReference type="Pfam" id="PF07885">
    <property type="entry name" value="Ion_trans_2"/>
    <property type="match status" value="1"/>
</dbReference>
<dbReference type="GO" id="GO:0016020">
    <property type="term" value="C:membrane"/>
    <property type="evidence" value="ECO:0007669"/>
    <property type="project" value="InterPro"/>
</dbReference>
<evidence type="ECO:0000259" key="3">
    <source>
        <dbReference type="Pfam" id="PF07885"/>
    </source>
</evidence>
<dbReference type="InterPro" id="IPR015449">
    <property type="entry name" value="K_chnl_Ca-activ_SK"/>
</dbReference>
<keyword evidence="2" id="KW-1133">Transmembrane helix</keyword>
<feature type="domain" description="Potassium channel" evidence="3">
    <location>
        <begin position="326"/>
        <end position="406"/>
    </location>
</feature>
<feature type="transmembrane region" description="Helical" evidence="2">
    <location>
        <begin position="358"/>
        <end position="376"/>
    </location>
</feature>
<dbReference type="Proteomes" id="UP001295684">
    <property type="component" value="Unassembled WGS sequence"/>
</dbReference>
<comment type="caution">
    <text evidence="4">The sequence shown here is derived from an EMBL/GenBank/DDBJ whole genome shotgun (WGS) entry which is preliminary data.</text>
</comment>
<feature type="transmembrane region" description="Helical" evidence="2">
    <location>
        <begin position="382"/>
        <end position="406"/>
    </location>
</feature>
<protein>
    <recommendedName>
        <fullName evidence="3">Potassium channel domain-containing protein</fullName>
    </recommendedName>
</protein>
<evidence type="ECO:0000313" key="5">
    <source>
        <dbReference type="Proteomes" id="UP001295684"/>
    </source>
</evidence>
<evidence type="ECO:0000313" key="4">
    <source>
        <dbReference type="EMBL" id="CAI2359311.1"/>
    </source>
</evidence>
<keyword evidence="2" id="KW-0812">Transmembrane</keyword>
<organism evidence="4 5">
    <name type="scientific">Euplotes crassus</name>
    <dbReference type="NCBI Taxonomy" id="5936"/>
    <lineage>
        <taxon>Eukaryota</taxon>
        <taxon>Sar</taxon>
        <taxon>Alveolata</taxon>
        <taxon>Ciliophora</taxon>
        <taxon>Intramacronucleata</taxon>
        <taxon>Spirotrichea</taxon>
        <taxon>Hypotrichia</taxon>
        <taxon>Euplotida</taxon>
        <taxon>Euplotidae</taxon>
        <taxon>Moneuplotes</taxon>
    </lineage>
</organism>
<dbReference type="InterPro" id="IPR013099">
    <property type="entry name" value="K_chnl_dom"/>
</dbReference>
<evidence type="ECO:0000256" key="1">
    <source>
        <dbReference type="SAM" id="MobiDB-lite"/>
    </source>
</evidence>
<dbReference type="AlphaFoldDB" id="A0AAD1X6C2"/>
<feature type="transmembrane region" description="Helical" evidence="2">
    <location>
        <begin position="143"/>
        <end position="165"/>
    </location>
</feature>
<feature type="region of interest" description="Disordered" evidence="1">
    <location>
        <begin position="1"/>
        <end position="21"/>
    </location>
</feature>
<keyword evidence="5" id="KW-1185">Reference proteome</keyword>